<dbReference type="InterPro" id="IPR008995">
    <property type="entry name" value="Mo/tungstate-bd_C_term_dom"/>
</dbReference>
<evidence type="ECO:0000259" key="6">
    <source>
        <dbReference type="PROSITE" id="PS50893"/>
    </source>
</evidence>
<proteinExistence type="predicted"/>
<dbReference type="STRING" id="47855.GA0070606_0935"/>
<keyword evidence="1" id="KW-0813">Transport</keyword>
<dbReference type="InterPro" id="IPR003439">
    <property type="entry name" value="ABC_transporter-like_ATP-bd"/>
</dbReference>
<evidence type="ECO:0000256" key="4">
    <source>
        <dbReference type="ARBA" id="ARBA00022840"/>
    </source>
</evidence>
<evidence type="ECO:0000256" key="5">
    <source>
        <dbReference type="PROSITE-ProRule" id="PRU01213"/>
    </source>
</evidence>
<name>A0A1C6TX42_9ACTN</name>
<dbReference type="Gene3D" id="3.40.50.300">
    <property type="entry name" value="P-loop containing nucleotide triphosphate hydrolases"/>
    <property type="match status" value="1"/>
</dbReference>
<evidence type="ECO:0000259" key="7">
    <source>
        <dbReference type="PROSITE" id="PS51866"/>
    </source>
</evidence>
<organism evidence="8 9">
    <name type="scientific">Micromonospora citrea</name>
    <dbReference type="NCBI Taxonomy" id="47855"/>
    <lineage>
        <taxon>Bacteria</taxon>
        <taxon>Bacillati</taxon>
        <taxon>Actinomycetota</taxon>
        <taxon>Actinomycetes</taxon>
        <taxon>Micromonosporales</taxon>
        <taxon>Micromonosporaceae</taxon>
        <taxon>Micromonospora</taxon>
    </lineage>
</organism>
<dbReference type="InterPro" id="IPR027417">
    <property type="entry name" value="P-loop_NTPase"/>
</dbReference>
<dbReference type="InterPro" id="IPR017871">
    <property type="entry name" value="ABC_transporter-like_CS"/>
</dbReference>
<dbReference type="GO" id="GO:0005524">
    <property type="term" value="F:ATP binding"/>
    <property type="evidence" value="ECO:0007669"/>
    <property type="project" value="UniProtKB-KW"/>
</dbReference>
<sequence length="354" mass="37487">MSAPLLDAHLVVDRGGFRLDVPLQVAAGEVVALLGPNGAGKTTALRALAGLLPLTAGHLTLDGVDLDRPGRRAWTPTERRPVGVVFQDYLLFPHLSALDNVAFGPRRRGADRRAARETARAWLDRVGLAEHAHRRPRQLSGGQAQRVALARALAVAPTLLLLDEPLAALDAATRLDTRAELHRHLAAHPGATLLVTHDPLDALVLADRLVIVERGRVVQEGDAATVTARPRTDYVARLVGLNLHRGHADGHRVRVGDGLTLTVADRLDGEAFVAFRPSAVALHATRPEGSPRNTWAATVAGVQRHGDNLRVRLDGPIGVAADVTPAAAAQLGLAPGQPVWAAVKATETHAYPAG</sequence>
<dbReference type="OrthoDB" id="9802264at2"/>
<dbReference type="InterPro" id="IPR050093">
    <property type="entry name" value="ABC_SmlMolc_Importer"/>
</dbReference>
<dbReference type="Pfam" id="PF00005">
    <property type="entry name" value="ABC_tran"/>
    <property type="match status" value="1"/>
</dbReference>
<keyword evidence="2 5" id="KW-0500">Molybdenum</keyword>
<gene>
    <name evidence="8" type="ORF">GA0070606_0935</name>
</gene>
<dbReference type="Pfam" id="PF03459">
    <property type="entry name" value="TOBE"/>
    <property type="match status" value="1"/>
</dbReference>
<dbReference type="GO" id="GO:0016887">
    <property type="term" value="F:ATP hydrolysis activity"/>
    <property type="evidence" value="ECO:0007669"/>
    <property type="project" value="InterPro"/>
</dbReference>
<keyword evidence="3" id="KW-0547">Nucleotide-binding</keyword>
<dbReference type="SMART" id="SM00382">
    <property type="entry name" value="AAA"/>
    <property type="match status" value="1"/>
</dbReference>
<dbReference type="PANTHER" id="PTHR42781:SF4">
    <property type="entry name" value="SPERMIDINE_PUTRESCINE IMPORT ATP-BINDING PROTEIN POTA"/>
    <property type="match status" value="1"/>
</dbReference>
<dbReference type="InterPro" id="IPR004606">
    <property type="entry name" value="Mop_domain"/>
</dbReference>
<dbReference type="EMBL" id="FMHZ01000002">
    <property type="protein sequence ID" value="SCL46171.1"/>
    <property type="molecule type" value="Genomic_DNA"/>
</dbReference>
<keyword evidence="9" id="KW-1185">Reference proteome</keyword>
<dbReference type="SUPFAM" id="SSF52540">
    <property type="entry name" value="P-loop containing nucleoside triphosphate hydrolases"/>
    <property type="match status" value="1"/>
</dbReference>
<dbReference type="Proteomes" id="UP000199001">
    <property type="component" value="Unassembled WGS sequence"/>
</dbReference>
<accession>A0A1C6TX42</accession>
<keyword evidence="4 8" id="KW-0067">ATP-binding</keyword>
<dbReference type="PROSITE" id="PS00211">
    <property type="entry name" value="ABC_TRANSPORTER_1"/>
    <property type="match status" value="1"/>
</dbReference>
<dbReference type="InterPro" id="IPR005116">
    <property type="entry name" value="Transp-assoc_OB_typ1"/>
</dbReference>
<dbReference type="RefSeq" id="WP_091095380.1">
    <property type="nucleotide sequence ID" value="NZ_FMHZ01000002.1"/>
</dbReference>
<dbReference type="SUPFAM" id="SSF50331">
    <property type="entry name" value="MOP-like"/>
    <property type="match status" value="1"/>
</dbReference>
<dbReference type="PROSITE" id="PS50893">
    <property type="entry name" value="ABC_TRANSPORTER_2"/>
    <property type="match status" value="1"/>
</dbReference>
<dbReference type="AlphaFoldDB" id="A0A1C6TX42"/>
<evidence type="ECO:0000313" key="9">
    <source>
        <dbReference type="Proteomes" id="UP000199001"/>
    </source>
</evidence>
<dbReference type="InterPro" id="IPR003593">
    <property type="entry name" value="AAA+_ATPase"/>
</dbReference>
<evidence type="ECO:0000256" key="3">
    <source>
        <dbReference type="ARBA" id="ARBA00022741"/>
    </source>
</evidence>
<evidence type="ECO:0000313" key="8">
    <source>
        <dbReference type="EMBL" id="SCL46171.1"/>
    </source>
</evidence>
<evidence type="ECO:0000256" key="2">
    <source>
        <dbReference type="ARBA" id="ARBA00022505"/>
    </source>
</evidence>
<dbReference type="PROSITE" id="PS51866">
    <property type="entry name" value="MOP"/>
    <property type="match status" value="1"/>
</dbReference>
<reference evidence="9" key="1">
    <citation type="submission" date="2016-06" db="EMBL/GenBank/DDBJ databases">
        <authorList>
            <person name="Varghese N."/>
            <person name="Submissions Spin"/>
        </authorList>
    </citation>
    <scope>NUCLEOTIDE SEQUENCE [LARGE SCALE GENOMIC DNA]</scope>
    <source>
        <strain evidence="9">DSM 43903</strain>
    </source>
</reference>
<evidence type="ECO:0000256" key="1">
    <source>
        <dbReference type="ARBA" id="ARBA00022448"/>
    </source>
</evidence>
<protein>
    <submittedName>
        <fullName evidence="8">Molybdate transport system ATP-binding protein</fullName>
    </submittedName>
</protein>
<feature type="domain" description="Mop" evidence="7">
    <location>
        <begin position="288"/>
        <end position="352"/>
    </location>
</feature>
<dbReference type="Gene3D" id="2.40.50.100">
    <property type="match status" value="1"/>
</dbReference>
<feature type="domain" description="ABC transporter" evidence="6">
    <location>
        <begin position="3"/>
        <end position="239"/>
    </location>
</feature>
<dbReference type="GO" id="GO:0015689">
    <property type="term" value="P:molybdate ion transport"/>
    <property type="evidence" value="ECO:0007669"/>
    <property type="project" value="InterPro"/>
</dbReference>
<dbReference type="PANTHER" id="PTHR42781">
    <property type="entry name" value="SPERMIDINE/PUTRESCINE IMPORT ATP-BINDING PROTEIN POTA"/>
    <property type="match status" value="1"/>
</dbReference>